<dbReference type="STRING" id="1121442.SAMN02745702_01998"/>
<dbReference type="EMBL" id="FUYA01000006">
    <property type="protein sequence ID" value="SKA74678.1"/>
    <property type="molecule type" value="Genomic_DNA"/>
</dbReference>
<sequence>MQQACANNAGLYDDTQTETIRLGIAKCLLGEPVRYDGGHKLDRYLRDVLGKFVEFVPVCPEVECGMPIPREAVRLVGDPQKPHLVGRDSGEDWTEQMQNWGKERLREMEKEGLCGYIFKSRSPSSGMERIKVFQANGQPLYTGVGMWADMVMKHFPLLPFEDDGRLHDMGLRENFIKRIFILKRWRDMLANGKTLGNLVKFHSQHKLLILSHNQEIYREMGQLVAQGKEMDPEELFCTYLQQLTAALSKRASVKNHVNVLFHMMGHFKDELSAEEKQELKELIEQYSSGMLPWVAPLTLINHYVRKYKNDYLMEQFYLHPHPLELRLLFHA</sequence>
<evidence type="ECO:0000313" key="2">
    <source>
        <dbReference type="EMBL" id="SKA74678.1"/>
    </source>
</evidence>
<gene>
    <name evidence="2" type="ORF">SAMN02745702_01998</name>
</gene>
<evidence type="ECO:0000313" key="3">
    <source>
        <dbReference type="Proteomes" id="UP000189733"/>
    </source>
</evidence>
<protein>
    <submittedName>
        <fullName evidence="2">Uncharacterized conserved protein YbgA, DUF1722 family</fullName>
    </submittedName>
</protein>
<dbReference type="InterPro" id="IPR013560">
    <property type="entry name" value="DUF1722"/>
</dbReference>
<dbReference type="InterPro" id="IPR007553">
    <property type="entry name" value="2-thiour_desulf"/>
</dbReference>
<feature type="domain" description="DUF1722" evidence="1">
    <location>
        <begin position="206"/>
        <end position="322"/>
    </location>
</feature>
<name>A0A1T4WCB2_9BACT</name>
<dbReference type="PANTHER" id="PTHR30087">
    <property type="entry name" value="INNER MEMBRANE PROTEIN"/>
    <property type="match status" value="1"/>
</dbReference>
<keyword evidence="3" id="KW-1185">Reference proteome</keyword>
<dbReference type="Proteomes" id="UP000189733">
    <property type="component" value="Unassembled WGS sequence"/>
</dbReference>
<dbReference type="PANTHER" id="PTHR30087:SF0">
    <property type="entry name" value="INNER MEMBRANE PROTEIN"/>
    <property type="match status" value="1"/>
</dbReference>
<dbReference type="InterPro" id="IPR017087">
    <property type="entry name" value="UCP037004"/>
</dbReference>
<reference evidence="2 3" key="1">
    <citation type="submission" date="2017-02" db="EMBL/GenBank/DDBJ databases">
        <authorList>
            <person name="Peterson S.W."/>
        </authorList>
    </citation>
    <scope>NUCLEOTIDE SEQUENCE [LARGE SCALE GENOMIC DNA]</scope>
    <source>
        <strain evidence="2 3">DSM 18034</strain>
    </source>
</reference>
<accession>A0A1T4WCB2</accession>
<dbReference type="RefSeq" id="WP_078685275.1">
    <property type="nucleotide sequence ID" value="NZ_FUYA01000006.1"/>
</dbReference>
<evidence type="ECO:0000259" key="1">
    <source>
        <dbReference type="Pfam" id="PF08349"/>
    </source>
</evidence>
<dbReference type="Pfam" id="PF04463">
    <property type="entry name" value="2-thiour_desulf"/>
    <property type="match status" value="1"/>
</dbReference>
<dbReference type="OrthoDB" id="495783at2"/>
<organism evidence="2 3">
    <name type="scientific">Desulfobaculum bizertense DSM 18034</name>
    <dbReference type="NCBI Taxonomy" id="1121442"/>
    <lineage>
        <taxon>Bacteria</taxon>
        <taxon>Pseudomonadati</taxon>
        <taxon>Thermodesulfobacteriota</taxon>
        <taxon>Desulfovibrionia</taxon>
        <taxon>Desulfovibrionales</taxon>
        <taxon>Desulfovibrionaceae</taxon>
        <taxon>Desulfobaculum</taxon>
    </lineage>
</organism>
<proteinExistence type="predicted"/>
<dbReference type="Pfam" id="PF08349">
    <property type="entry name" value="DUF1722"/>
    <property type="match status" value="1"/>
</dbReference>
<dbReference type="AlphaFoldDB" id="A0A1T4WCB2"/>
<dbReference type="PIRSF" id="PIRSF037004">
    <property type="entry name" value="UCP037004"/>
    <property type="match status" value="1"/>
</dbReference>